<organism evidence="4 5">
    <name type="scientific">Mycoplasma wenyonii</name>
    <dbReference type="NCBI Taxonomy" id="65123"/>
    <lineage>
        <taxon>Bacteria</taxon>
        <taxon>Bacillati</taxon>
        <taxon>Mycoplasmatota</taxon>
        <taxon>Mollicutes</taxon>
        <taxon>Mycoplasmataceae</taxon>
        <taxon>Mycoplasma</taxon>
    </lineage>
</organism>
<dbReference type="InterPro" id="IPR000119">
    <property type="entry name" value="Hist_DNA-bd"/>
</dbReference>
<dbReference type="AlphaFoldDB" id="A0A328PN04"/>
<dbReference type="EMBL" id="QKVO01000004">
    <property type="protein sequence ID" value="RAO95095.1"/>
    <property type="molecule type" value="Genomic_DNA"/>
</dbReference>
<proteinExistence type="inferred from homology"/>
<dbReference type="SMART" id="SM00411">
    <property type="entry name" value="BHL"/>
    <property type="match status" value="1"/>
</dbReference>
<dbReference type="RefSeq" id="WP_037331049.1">
    <property type="nucleotide sequence ID" value="NZ_QKVO01000004.1"/>
</dbReference>
<comment type="caution">
    <text evidence="4">The sequence shown here is derived from an EMBL/GenBank/DDBJ whole genome shotgun (WGS) entry which is preliminary data.</text>
</comment>
<dbReference type="InterPro" id="IPR010992">
    <property type="entry name" value="IHF-like_DNA-bd_dom_sf"/>
</dbReference>
<dbReference type="SUPFAM" id="SSF47729">
    <property type="entry name" value="IHF-like DNA-binding proteins"/>
    <property type="match status" value="1"/>
</dbReference>
<keyword evidence="2 4" id="KW-0238">DNA-binding</keyword>
<dbReference type="GO" id="GO:0030527">
    <property type="term" value="F:structural constituent of chromatin"/>
    <property type="evidence" value="ECO:0007669"/>
    <property type="project" value="InterPro"/>
</dbReference>
<protein>
    <submittedName>
        <fullName evidence="4">HU family DNA-binding protein</fullName>
    </submittedName>
</protein>
<dbReference type="PANTHER" id="PTHR33175">
    <property type="entry name" value="DNA-BINDING PROTEIN HU"/>
    <property type="match status" value="1"/>
</dbReference>
<dbReference type="Proteomes" id="UP000249762">
    <property type="component" value="Unassembled WGS sequence"/>
</dbReference>
<dbReference type="PANTHER" id="PTHR33175:SF3">
    <property type="entry name" value="DNA-BINDING PROTEIN HU-BETA"/>
    <property type="match status" value="1"/>
</dbReference>
<dbReference type="Pfam" id="PF00216">
    <property type="entry name" value="Bac_DNA_binding"/>
    <property type="match status" value="1"/>
</dbReference>
<dbReference type="GO" id="GO:0005829">
    <property type="term" value="C:cytosol"/>
    <property type="evidence" value="ECO:0007669"/>
    <property type="project" value="TreeGrafter"/>
</dbReference>
<evidence type="ECO:0000256" key="1">
    <source>
        <dbReference type="ARBA" id="ARBA00023067"/>
    </source>
</evidence>
<name>A0A328PN04_9MOLU</name>
<reference evidence="5" key="1">
    <citation type="submission" date="2018-06" db="EMBL/GenBank/DDBJ databases">
        <authorList>
            <person name="Martinez Ocampo F."/>
            <person name="Quiroz Castaneda R.E."/>
            <person name="Rojas Lopez X."/>
        </authorList>
    </citation>
    <scope>NUCLEOTIDE SEQUENCE [LARGE SCALE GENOMIC DNA]</scope>
    <source>
        <strain evidence="5">INIFAP02</strain>
    </source>
</reference>
<evidence type="ECO:0000313" key="5">
    <source>
        <dbReference type="Proteomes" id="UP000249762"/>
    </source>
</evidence>
<dbReference type="Gene3D" id="4.10.520.10">
    <property type="entry name" value="IHF-like DNA-binding proteins"/>
    <property type="match status" value="1"/>
</dbReference>
<sequence length="102" mass="11337">MKKKDLLEAIANKVGCTHKTAQSVLREFQYFSIQELKKEGSVSLLGVGTLKISKRSARTGINPATKMKIQIPAKEVPRLVPSKKLKDIVSGKVTDIYATFEY</sequence>
<keyword evidence="5" id="KW-1185">Reference proteome</keyword>
<evidence type="ECO:0000313" key="4">
    <source>
        <dbReference type="EMBL" id="RAO95095.1"/>
    </source>
</evidence>
<dbReference type="CDD" id="cd00591">
    <property type="entry name" value="HU_IHF"/>
    <property type="match status" value="1"/>
</dbReference>
<evidence type="ECO:0000256" key="3">
    <source>
        <dbReference type="RuleBase" id="RU003939"/>
    </source>
</evidence>
<dbReference type="GO" id="GO:0003677">
    <property type="term" value="F:DNA binding"/>
    <property type="evidence" value="ECO:0007669"/>
    <property type="project" value="UniProtKB-KW"/>
</dbReference>
<accession>A0A328PN04</accession>
<gene>
    <name evidence="4" type="ORF">DNK47_01665</name>
</gene>
<dbReference type="PRINTS" id="PR01727">
    <property type="entry name" value="DNABINDINGHU"/>
</dbReference>
<dbReference type="GO" id="GO:0030261">
    <property type="term" value="P:chromosome condensation"/>
    <property type="evidence" value="ECO:0007669"/>
    <property type="project" value="UniProtKB-KW"/>
</dbReference>
<comment type="similarity">
    <text evidence="3">Belongs to the bacterial histone-like protein family.</text>
</comment>
<evidence type="ECO:0000256" key="2">
    <source>
        <dbReference type="ARBA" id="ARBA00023125"/>
    </source>
</evidence>
<dbReference type="OrthoDB" id="9799835at2"/>
<keyword evidence="1" id="KW-0226">DNA condensation</keyword>